<gene>
    <name evidence="1" type="ORF">J3998_06370</name>
</gene>
<dbReference type="EMBL" id="JAGETV010000008">
    <property type="protein sequence ID" value="MBO1927198.1"/>
    <property type="molecule type" value="Genomic_DNA"/>
</dbReference>
<name>A0ABS3Q4W1_9GAMM</name>
<accession>A0ABS3Q4W1</accession>
<evidence type="ECO:0000313" key="2">
    <source>
        <dbReference type="Proteomes" id="UP000664835"/>
    </source>
</evidence>
<dbReference type="Proteomes" id="UP000664835">
    <property type="component" value="Unassembled WGS sequence"/>
</dbReference>
<reference evidence="1 2" key="1">
    <citation type="submission" date="2021-03" db="EMBL/GenBank/DDBJ databases">
        <title>Thiomicrorhabdus sp.nov.,novel sulfur-oxidizing bacteria isolated from coastal sediment.</title>
        <authorList>
            <person name="Liu X."/>
        </authorList>
    </citation>
    <scope>NUCLEOTIDE SEQUENCE [LARGE SCALE GENOMIC DNA]</scope>
    <source>
        <strain evidence="1 2">6S2-11</strain>
    </source>
</reference>
<dbReference type="RefSeq" id="WP_208148741.1">
    <property type="nucleotide sequence ID" value="NZ_JAGETV010000008.1"/>
</dbReference>
<evidence type="ECO:0000313" key="1">
    <source>
        <dbReference type="EMBL" id="MBO1927198.1"/>
    </source>
</evidence>
<keyword evidence="2" id="KW-1185">Reference proteome</keyword>
<sequence>MQSAIELEIGCTDLTKWNSYLQKFKDYKVIDSNREILLSELRKDSADIYFKAILSLAEAINGLCEGRHSWSAIKLYYAVFFFLRCSLATDKYAFLKNKGIYTLKLVNNESPERRDLGNYQGERISGDHKTTIVTYINLFRDSDILQSNTVDGKNIYEWLMELRNQINYREREFTEPVNKYFFDSVFDKNKIKRQIEIYLNDDAHVYCFDKDHCSLAAPLKLALAVRNQLSSFIDFEPISRDKQAEIEKLIKGSQLNQSQIFKSLYDFGRR</sequence>
<protein>
    <submittedName>
        <fullName evidence="1">Uncharacterized protein</fullName>
    </submittedName>
</protein>
<proteinExistence type="predicted"/>
<organism evidence="1 2">
    <name type="scientific">Thiomicrorhabdus marina</name>
    <dbReference type="NCBI Taxonomy" id="2818442"/>
    <lineage>
        <taxon>Bacteria</taxon>
        <taxon>Pseudomonadati</taxon>
        <taxon>Pseudomonadota</taxon>
        <taxon>Gammaproteobacteria</taxon>
        <taxon>Thiotrichales</taxon>
        <taxon>Piscirickettsiaceae</taxon>
        <taxon>Thiomicrorhabdus</taxon>
    </lineage>
</organism>
<comment type="caution">
    <text evidence="1">The sequence shown here is derived from an EMBL/GenBank/DDBJ whole genome shotgun (WGS) entry which is preliminary data.</text>
</comment>